<dbReference type="EMBL" id="JAAGLQ010000049">
    <property type="protein sequence ID" value="NEA14484.1"/>
    <property type="molecule type" value="Genomic_DNA"/>
</dbReference>
<gene>
    <name evidence="2" type="ORF">G3I29_02795</name>
</gene>
<name>A0A6N9TSN5_STRHA</name>
<feature type="non-terminal residue" evidence="2">
    <location>
        <position position="1"/>
    </location>
</feature>
<keyword evidence="2" id="KW-0547">Nucleotide-binding</keyword>
<feature type="region of interest" description="Disordered" evidence="1">
    <location>
        <begin position="45"/>
        <end position="68"/>
    </location>
</feature>
<proteinExistence type="predicted"/>
<dbReference type="AlphaFoldDB" id="A0A6N9TSN5"/>
<dbReference type="GO" id="GO:0004386">
    <property type="term" value="F:helicase activity"/>
    <property type="evidence" value="ECO:0007669"/>
    <property type="project" value="UniProtKB-KW"/>
</dbReference>
<accession>A0A6N9TSN5</accession>
<protein>
    <submittedName>
        <fullName evidence="2">SWF or SNF family helicase</fullName>
    </submittedName>
</protein>
<sequence>WEDGDAPRLRPSHNRWTVVGAGTQLRYGRDGRWWPYRKERGRWVPAGPAGEDPAGVLAGVSTAADGEA</sequence>
<organism evidence="2 3">
    <name type="scientific">Streptomyces halstedii</name>
    <dbReference type="NCBI Taxonomy" id="1944"/>
    <lineage>
        <taxon>Bacteria</taxon>
        <taxon>Bacillati</taxon>
        <taxon>Actinomycetota</taxon>
        <taxon>Actinomycetes</taxon>
        <taxon>Kitasatosporales</taxon>
        <taxon>Streptomycetaceae</taxon>
        <taxon>Streptomyces</taxon>
    </lineage>
</organism>
<dbReference type="Proteomes" id="UP000471293">
    <property type="component" value="Unassembled WGS sequence"/>
</dbReference>
<comment type="caution">
    <text evidence="2">The sequence shown here is derived from an EMBL/GenBank/DDBJ whole genome shotgun (WGS) entry which is preliminary data.</text>
</comment>
<reference evidence="2 3" key="1">
    <citation type="submission" date="2020-01" db="EMBL/GenBank/DDBJ databases">
        <title>Insect and environment-associated Actinomycetes.</title>
        <authorList>
            <person name="Currrie C."/>
            <person name="Chevrette M."/>
            <person name="Carlson C."/>
            <person name="Stubbendieck R."/>
            <person name="Wendt-Pienkowski E."/>
        </authorList>
    </citation>
    <scope>NUCLEOTIDE SEQUENCE [LARGE SCALE GENOMIC DNA]</scope>
    <source>
        <strain evidence="2 3">SID11342</strain>
    </source>
</reference>
<keyword evidence="2" id="KW-0378">Hydrolase</keyword>
<keyword evidence="2" id="KW-0347">Helicase</keyword>
<evidence type="ECO:0000313" key="2">
    <source>
        <dbReference type="EMBL" id="NEA14484.1"/>
    </source>
</evidence>
<evidence type="ECO:0000256" key="1">
    <source>
        <dbReference type="SAM" id="MobiDB-lite"/>
    </source>
</evidence>
<keyword evidence="2" id="KW-0067">ATP-binding</keyword>
<evidence type="ECO:0000313" key="3">
    <source>
        <dbReference type="Proteomes" id="UP000471293"/>
    </source>
</evidence>